<protein>
    <submittedName>
        <fullName evidence="1">Class I SAM-dependent methyltransferase</fullName>
    </submittedName>
</protein>
<accession>A0A8F9TVX5</accession>
<keyword evidence="1" id="KW-0808">Transferase</keyword>
<dbReference type="RefSeq" id="WP_220162559.1">
    <property type="nucleotide sequence ID" value="NZ_CP080507.1"/>
</dbReference>
<keyword evidence="2" id="KW-1185">Reference proteome</keyword>
<evidence type="ECO:0000313" key="2">
    <source>
        <dbReference type="Proteomes" id="UP000825051"/>
    </source>
</evidence>
<dbReference type="Proteomes" id="UP000825051">
    <property type="component" value="Chromosome"/>
</dbReference>
<keyword evidence="1" id="KW-0489">Methyltransferase</keyword>
<proteinExistence type="predicted"/>
<sequence>MLSLPAETASDHERAKYEFMWRHDDYRRFSPGLHALEKLHLAAQFRTLGVRSILDAGCGSGKFMQRILERHAAEFSIRGFDIAGNCLDPWFAGREAALLTTGCLWDDCALPTPNDAVVCTDVMEHIPTDKVPAVLRNLCLAATRCVFLGIALFPDSFGPKVIGAPLHLTVKPVEWWRAQIAAAGLDALSGAVQRQPDGTPMWLYLLCRPATSP</sequence>
<organism evidence="1 2">
    <name type="scientific">Horticoccus luteus</name>
    <dbReference type="NCBI Taxonomy" id="2862869"/>
    <lineage>
        <taxon>Bacteria</taxon>
        <taxon>Pseudomonadati</taxon>
        <taxon>Verrucomicrobiota</taxon>
        <taxon>Opitutia</taxon>
        <taxon>Opitutales</taxon>
        <taxon>Opitutaceae</taxon>
        <taxon>Horticoccus</taxon>
    </lineage>
</organism>
<dbReference type="KEGG" id="ole:K0B96_00435"/>
<gene>
    <name evidence="1" type="ORF">K0B96_00435</name>
</gene>
<dbReference type="Gene3D" id="3.40.50.150">
    <property type="entry name" value="Vaccinia Virus protein VP39"/>
    <property type="match status" value="1"/>
</dbReference>
<dbReference type="AlphaFoldDB" id="A0A8F9TVX5"/>
<name>A0A8F9TVX5_9BACT</name>
<dbReference type="InterPro" id="IPR029063">
    <property type="entry name" value="SAM-dependent_MTases_sf"/>
</dbReference>
<dbReference type="Pfam" id="PF13489">
    <property type="entry name" value="Methyltransf_23"/>
    <property type="match status" value="1"/>
</dbReference>
<dbReference type="GO" id="GO:0008168">
    <property type="term" value="F:methyltransferase activity"/>
    <property type="evidence" value="ECO:0007669"/>
    <property type="project" value="UniProtKB-KW"/>
</dbReference>
<dbReference type="EMBL" id="CP080507">
    <property type="protein sequence ID" value="QYM79115.1"/>
    <property type="molecule type" value="Genomic_DNA"/>
</dbReference>
<reference evidence="1" key="1">
    <citation type="submission" date="2021-08" db="EMBL/GenBank/DDBJ databases">
        <title>Genome of a novel bacterium of the phylum Verrucomicrobia, Oleiharenicola sp. KSB-15.</title>
        <authorList>
            <person name="Chung J.-H."/>
            <person name="Ahn J.-H."/>
            <person name="Yoon Y."/>
            <person name="Kim D.-Y."/>
            <person name="An S.-H."/>
            <person name="Park I."/>
            <person name="Yeon J."/>
        </authorList>
    </citation>
    <scope>NUCLEOTIDE SEQUENCE</scope>
    <source>
        <strain evidence="1">KSB-15</strain>
    </source>
</reference>
<dbReference type="GO" id="GO:0032259">
    <property type="term" value="P:methylation"/>
    <property type="evidence" value="ECO:0007669"/>
    <property type="project" value="UniProtKB-KW"/>
</dbReference>
<evidence type="ECO:0000313" key="1">
    <source>
        <dbReference type="EMBL" id="QYM79115.1"/>
    </source>
</evidence>
<dbReference type="SUPFAM" id="SSF53335">
    <property type="entry name" value="S-adenosyl-L-methionine-dependent methyltransferases"/>
    <property type="match status" value="1"/>
</dbReference>